<evidence type="ECO:0000313" key="2">
    <source>
        <dbReference type="Proteomes" id="UP000887565"/>
    </source>
</evidence>
<keyword evidence="2" id="KW-1185">Reference proteome</keyword>
<sequence>MVRQGHGILATTTNGARTGPQQQCPANPGTIGPKPVSRVKHCRI</sequence>
<dbReference type="Proteomes" id="UP000887565">
    <property type="component" value="Unplaced"/>
</dbReference>
<dbReference type="WBParaSite" id="nRc.2.0.1.t32828-RA">
    <property type="protein sequence ID" value="nRc.2.0.1.t32828-RA"/>
    <property type="gene ID" value="nRc.2.0.1.g32828"/>
</dbReference>
<evidence type="ECO:0000313" key="3">
    <source>
        <dbReference type="WBParaSite" id="nRc.2.0.1.t32828-RA"/>
    </source>
</evidence>
<feature type="compositionally biased region" description="Polar residues" evidence="1">
    <location>
        <begin position="10"/>
        <end position="25"/>
    </location>
</feature>
<proteinExistence type="predicted"/>
<dbReference type="AlphaFoldDB" id="A0A915K1Z5"/>
<organism evidence="2 3">
    <name type="scientific">Romanomermis culicivorax</name>
    <name type="common">Nematode worm</name>
    <dbReference type="NCBI Taxonomy" id="13658"/>
    <lineage>
        <taxon>Eukaryota</taxon>
        <taxon>Metazoa</taxon>
        <taxon>Ecdysozoa</taxon>
        <taxon>Nematoda</taxon>
        <taxon>Enoplea</taxon>
        <taxon>Dorylaimia</taxon>
        <taxon>Mermithida</taxon>
        <taxon>Mermithoidea</taxon>
        <taxon>Mermithidae</taxon>
        <taxon>Romanomermis</taxon>
    </lineage>
</organism>
<protein>
    <submittedName>
        <fullName evidence="3">Uncharacterized protein</fullName>
    </submittedName>
</protein>
<accession>A0A915K1Z5</accession>
<reference evidence="3" key="1">
    <citation type="submission" date="2022-11" db="UniProtKB">
        <authorList>
            <consortium name="WormBaseParasite"/>
        </authorList>
    </citation>
    <scope>IDENTIFICATION</scope>
</reference>
<evidence type="ECO:0000256" key="1">
    <source>
        <dbReference type="SAM" id="MobiDB-lite"/>
    </source>
</evidence>
<name>A0A915K1Z5_ROMCU</name>
<feature type="region of interest" description="Disordered" evidence="1">
    <location>
        <begin position="1"/>
        <end position="44"/>
    </location>
</feature>